<dbReference type="InterPro" id="IPR011009">
    <property type="entry name" value="Kinase-like_dom_sf"/>
</dbReference>
<dbReference type="InterPro" id="IPR004147">
    <property type="entry name" value="ABC1_dom"/>
</dbReference>
<comment type="function">
    <text evidence="18">Atypical kinase involved in the biosynthesis of coenzyme Q, also named ubiquinone, an essential lipid-soluble electron transporter for aerobic cellular respiration. Its substrate specificity is still unclear: may act as a protein kinase that mediates phosphorylation of COQ3. According to other reports, acts as a small molecule kinase, possibly a lipid kinase that phosphorylates a prenyl lipid in the ubiquinone biosynthesis pathway, as suggested by its ability to bind coenzyme Q lipid intermediates. However, the small molecule kinase activity was not confirmed by another publication. Shows an unusual selectivity for binding ADP over ATP.</text>
</comment>
<dbReference type="GO" id="GO:0016301">
    <property type="term" value="F:kinase activity"/>
    <property type="evidence" value="ECO:0007669"/>
    <property type="project" value="UniProtKB-KW"/>
</dbReference>
<comment type="similarity">
    <text evidence="3">Belongs to the protein kinase superfamily. ADCK protein kinase family.</text>
</comment>
<evidence type="ECO:0000256" key="1">
    <source>
        <dbReference type="ARBA" id="ARBA00004304"/>
    </source>
</evidence>
<dbReference type="Ensembl" id="ENSMAMT00000046096.1">
    <property type="protein sequence ID" value="ENSMAMP00000043764.1"/>
    <property type="gene ID" value="ENSMAMG00000014644.2"/>
</dbReference>
<keyword evidence="10" id="KW-0067">ATP-binding</keyword>
<reference evidence="20" key="2">
    <citation type="submission" date="2025-09" db="UniProtKB">
        <authorList>
            <consortium name="Ensembl"/>
        </authorList>
    </citation>
    <scope>IDENTIFICATION</scope>
</reference>
<dbReference type="InterPro" id="IPR051409">
    <property type="entry name" value="Atypical_kinase_ADCK"/>
</dbReference>
<dbReference type="Pfam" id="PF03109">
    <property type="entry name" value="ABC1"/>
    <property type="match status" value="1"/>
</dbReference>
<evidence type="ECO:0000256" key="13">
    <source>
        <dbReference type="ARBA" id="ARBA00023128"/>
    </source>
</evidence>
<evidence type="ECO:0000256" key="6">
    <source>
        <dbReference type="ARBA" id="ARBA00022688"/>
    </source>
</evidence>
<dbReference type="UniPathway" id="UPA00232"/>
<keyword evidence="12" id="KW-1133">Transmembrane helix</keyword>
<evidence type="ECO:0000256" key="7">
    <source>
        <dbReference type="ARBA" id="ARBA00022692"/>
    </source>
</evidence>
<dbReference type="GeneTree" id="ENSGT00940000156810"/>
<keyword evidence="13" id="KW-0496">Mitochondrion</keyword>
<evidence type="ECO:0000256" key="18">
    <source>
        <dbReference type="ARBA" id="ARBA00058956"/>
    </source>
</evidence>
<comment type="pathway">
    <text evidence="2">Cofactor biosynthesis; ubiquinone biosynthesis.</text>
</comment>
<keyword evidence="6" id="KW-0831">Ubiquinone biosynthesis</keyword>
<dbReference type="GO" id="GO:0031966">
    <property type="term" value="C:mitochondrial membrane"/>
    <property type="evidence" value="ECO:0007669"/>
    <property type="project" value="UniProtKB-SubCell"/>
</dbReference>
<evidence type="ECO:0000256" key="14">
    <source>
        <dbReference type="ARBA" id="ARBA00023136"/>
    </source>
</evidence>
<evidence type="ECO:0000256" key="5">
    <source>
        <dbReference type="ARBA" id="ARBA00022679"/>
    </source>
</evidence>
<dbReference type="PANTHER" id="PTHR43851:SF1">
    <property type="entry name" value="ATYPICAL KINASE COQ8A, MITOCHONDRIAL"/>
    <property type="match status" value="1"/>
</dbReference>
<dbReference type="Proteomes" id="UP000261640">
    <property type="component" value="Unplaced"/>
</dbReference>
<dbReference type="PANTHER" id="PTHR43851">
    <property type="match status" value="1"/>
</dbReference>
<organism evidence="20 21">
    <name type="scientific">Mastacembelus armatus</name>
    <name type="common">zig-zag eel</name>
    <dbReference type="NCBI Taxonomy" id="205130"/>
    <lineage>
        <taxon>Eukaryota</taxon>
        <taxon>Metazoa</taxon>
        <taxon>Chordata</taxon>
        <taxon>Craniata</taxon>
        <taxon>Vertebrata</taxon>
        <taxon>Euteleostomi</taxon>
        <taxon>Actinopterygii</taxon>
        <taxon>Neopterygii</taxon>
        <taxon>Teleostei</taxon>
        <taxon>Neoteleostei</taxon>
        <taxon>Acanthomorphata</taxon>
        <taxon>Anabantaria</taxon>
        <taxon>Synbranchiformes</taxon>
        <taxon>Mastacembelidae</taxon>
        <taxon>Mastacembelus</taxon>
    </lineage>
</organism>
<dbReference type="InterPro" id="IPR034646">
    <property type="entry name" value="ADCK3_dom"/>
</dbReference>
<evidence type="ECO:0000256" key="16">
    <source>
        <dbReference type="ARBA" id="ARBA00032726"/>
    </source>
</evidence>
<keyword evidence="11" id="KW-0809">Transit peptide</keyword>
<keyword evidence="14" id="KW-0472">Membrane</keyword>
<evidence type="ECO:0000256" key="10">
    <source>
        <dbReference type="ARBA" id="ARBA00022840"/>
    </source>
</evidence>
<keyword evidence="7" id="KW-0812">Transmembrane</keyword>
<protein>
    <recommendedName>
        <fullName evidence="4">Atypical kinase COQ8A, mitochondrial</fullName>
    </recommendedName>
    <alternativeName>
        <fullName evidence="16">Chaperone activity of bc1 complex-like</fullName>
    </alternativeName>
    <alternativeName>
        <fullName evidence="17">Coenzyme Q protein 8A</fullName>
    </alternativeName>
    <alternativeName>
        <fullName evidence="15">aarF domain-containing protein kinase 3</fullName>
    </alternativeName>
</protein>
<evidence type="ECO:0000256" key="12">
    <source>
        <dbReference type="ARBA" id="ARBA00022989"/>
    </source>
</evidence>
<evidence type="ECO:0000256" key="2">
    <source>
        <dbReference type="ARBA" id="ARBA00004749"/>
    </source>
</evidence>
<reference evidence="20" key="1">
    <citation type="submission" date="2025-08" db="UniProtKB">
        <authorList>
            <consortium name="Ensembl"/>
        </authorList>
    </citation>
    <scope>IDENTIFICATION</scope>
</reference>
<name>A0A7N8X4D9_9TELE</name>
<evidence type="ECO:0000256" key="17">
    <source>
        <dbReference type="ARBA" id="ARBA00033204"/>
    </source>
</evidence>
<dbReference type="CDD" id="cd13970">
    <property type="entry name" value="ABC1_ADCK3"/>
    <property type="match status" value="1"/>
</dbReference>
<sequence>SVQSAAEQGLSAAMMKIEVCICKYYCVNWYHRALGHFFVLVKNCILRYHQDPSTVGGLTAEDIEKARQSKSAEIKPHKQMLSDRARERKVPVTRLGRLANFGGTNNTLLSSENKKSVLESSPFLSEANAERIVRTLCKVRGAALKLGQMLSIQDDAFINPQLAKIFERVRQSADFMPIKQMTKALNSDLGPNWRDKLESFEERPFAAASIGQVHLARMKDGREVAMKIQYPGVAQSINSDVNNLMTVLNMSNALPEGLFPEHLIDVMRKELALECDYIREAQCAKKFRELLKDDPFFYVPEVIEELSSSHVLTTELVPGFPLDKAEGLTQELKNEICQNILFLCLRELFEFRYMQTDPNWSNFFYDPQTHRVALLDFGATRGFDQSFTDVYIEIIRSAAEGDREGVLKKSIEMKFLTGYESKTMVNAHVDAVMILGEAFASKETFDFGCQSTTERIHNLIPVMLKHRLTPPPEETYSLHRKMGGSFLICARLNAKLQCKEMFHDAYQKSWGQ</sequence>
<evidence type="ECO:0000256" key="3">
    <source>
        <dbReference type="ARBA" id="ARBA00009670"/>
    </source>
</evidence>
<keyword evidence="9" id="KW-0418">Kinase</keyword>
<evidence type="ECO:0000313" key="21">
    <source>
        <dbReference type="Proteomes" id="UP000261640"/>
    </source>
</evidence>
<keyword evidence="21" id="KW-1185">Reference proteome</keyword>
<evidence type="ECO:0000256" key="11">
    <source>
        <dbReference type="ARBA" id="ARBA00022946"/>
    </source>
</evidence>
<accession>A0A7N8X4D9</accession>
<evidence type="ECO:0000256" key="4">
    <source>
        <dbReference type="ARBA" id="ARBA00018535"/>
    </source>
</evidence>
<dbReference type="AlphaFoldDB" id="A0A7N8X4D9"/>
<evidence type="ECO:0000256" key="9">
    <source>
        <dbReference type="ARBA" id="ARBA00022777"/>
    </source>
</evidence>
<dbReference type="SUPFAM" id="SSF56112">
    <property type="entry name" value="Protein kinase-like (PK-like)"/>
    <property type="match status" value="1"/>
</dbReference>
<comment type="subcellular location">
    <subcellularLocation>
        <location evidence="1">Mitochondrion membrane</location>
        <topology evidence="1">Single-pass membrane protein</topology>
    </subcellularLocation>
</comment>
<dbReference type="GO" id="GO:0005524">
    <property type="term" value="F:ATP binding"/>
    <property type="evidence" value="ECO:0007669"/>
    <property type="project" value="UniProtKB-KW"/>
</dbReference>
<proteinExistence type="inferred from homology"/>
<keyword evidence="5" id="KW-0808">Transferase</keyword>
<evidence type="ECO:0000313" key="20">
    <source>
        <dbReference type="Ensembl" id="ENSMAMP00000043764.1"/>
    </source>
</evidence>
<evidence type="ECO:0000256" key="8">
    <source>
        <dbReference type="ARBA" id="ARBA00022741"/>
    </source>
</evidence>
<feature type="domain" description="ABC1 atypical kinase-like" evidence="19">
    <location>
        <begin position="169"/>
        <end position="408"/>
    </location>
</feature>
<keyword evidence="8" id="KW-0547">Nucleotide-binding</keyword>
<evidence type="ECO:0000259" key="19">
    <source>
        <dbReference type="Pfam" id="PF03109"/>
    </source>
</evidence>
<dbReference type="GO" id="GO:0006744">
    <property type="term" value="P:ubiquinone biosynthetic process"/>
    <property type="evidence" value="ECO:0007669"/>
    <property type="project" value="UniProtKB-UniPathway"/>
</dbReference>
<evidence type="ECO:0000256" key="15">
    <source>
        <dbReference type="ARBA" id="ARBA00031775"/>
    </source>
</evidence>